<evidence type="ECO:0000259" key="3">
    <source>
        <dbReference type="PROSITE" id="PS50850"/>
    </source>
</evidence>
<dbReference type="Gene3D" id="1.20.1250.20">
    <property type="entry name" value="MFS general substrate transporter like domains"/>
    <property type="match status" value="2"/>
</dbReference>
<feature type="transmembrane region" description="Helical" evidence="2">
    <location>
        <begin position="51"/>
        <end position="73"/>
    </location>
</feature>
<dbReference type="PANTHER" id="PTHR23525">
    <property type="entry name" value="TRANSPORTER, PUTATIVE-RELATED"/>
    <property type="match status" value="1"/>
</dbReference>
<accession>A0A0G4IZD3</accession>
<evidence type="ECO:0000256" key="1">
    <source>
        <dbReference type="ARBA" id="ARBA00004141"/>
    </source>
</evidence>
<comment type="subcellular location">
    <subcellularLocation>
        <location evidence="1">Membrane</location>
        <topology evidence="1">Multi-pass membrane protein</topology>
    </subcellularLocation>
</comment>
<dbReference type="OMA" id="RKWHINI"/>
<sequence>MFGTATWSQLNANVALILVFNLLWSATRTLWETGNISALIFLLEDRHKSYVGFAASVEGITQLVVAIPGGMLADRWRRDTVLRLAACLSVASLLFTAYAVHACDLTLVYMAMAAWGASYALNDAPMEALFADSTPTGLRADIFVAKFVLMQVGRGIGSAVIALLFLVFGDVWEIHELQQVLYVGLALTVIPAVMQAFVSDDRSLNAESEATLSAGSVPLLSAGTKGHSNIVDPPRLDRWVVTFVPATLAISDLMTALGAGATVKFFPLFFIEEFDMKPVEIGVIFAITPFACSLSSLGSAWVARRFGRINAIIIAHMTGTVLLVVFAACTTVRIDHGREVTLAVFVFILRAATMNSFKPLKRSVLMDIIPKKSRGTWNSLESVTIFSWTGSAAIGGIVVDQWGYRTCFLATAALYAISCLPIMALSYWNLDRHLDISKPAAADPIAEP</sequence>
<organism evidence="4 5">
    <name type="scientific">Plasmodiophora brassicae</name>
    <name type="common">Clubroot disease agent</name>
    <dbReference type="NCBI Taxonomy" id="37360"/>
    <lineage>
        <taxon>Eukaryota</taxon>
        <taxon>Sar</taxon>
        <taxon>Rhizaria</taxon>
        <taxon>Endomyxa</taxon>
        <taxon>Phytomyxea</taxon>
        <taxon>Plasmodiophorida</taxon>
        <taxon>Plasmodiophoridae</taxon>
        <taxon>Plasmodiophora</taxon>
    </lineage>
</organism>
<evidence type="ECO:0000313" key="4">
    <source>
        <dbReference type="EMBL" id="CEP00650.1"/>
    </source>
</evidence>
<feature type="transmembrane region" description="Helical" evidence="2">
    <location>
        <begin position="408"/>
        <end position="428"/>
    </location>
</feature>
<dbReference type="AlphaFoldDB" id="A0A0G4IZD3"/>
<feature type="transmembrane region" description="Helical" evidence="2">
    <location>
        <begin position="309"/>
        <end position="334"/>
    </location>
</feature>
<proteinExistence type="predicted"/>
<feature type="transmembrane region" description="Helical" evidence="2">
    <location>
        <begin position="281"/>
        <end position="302"/>
    </location>
</feature>
<feature type="transmembrane region" description="Helical" evidence="2">
    <location>
        <begin position="12"/>
        <end position="31"/>
    </location>
</feature>
<dbReference type="GO" id="GO:0022857">
    <property type="term" value="F:transmembrane transporter activity"/>
    <property type="evidence" value="ECO:0007669"/>
    <property type="project" value="InterPro"/>
</dbReference>
<feature type="transmembrane region" description="Helical" evidence="2">
    <location>
        <begin position="340"/>
        <end position="357"/>
    </location>
</feature>
<dbReference type="PROSITE" id="PS50850">
    <property type="entry name" value="MFS"/>
    <property type="match status" value="1"/>
</dbReference>
<keyword evidence="2" id="KW-1133">Transmembrane helix</keyword>
<keyword evidence="2" id="KW-0472">Membrane</keyword>
<dbReference type="Pfam" id="PF07690">
    <property type="entry name" value="MFS_1"/>
    <property type="match status" value="1"/>
</dbReference>
<dbReference type="SUPFAM" id="SSF103473">
    <property type="entry name" value="MFS general substrate transporter"/>
    <property type="match status" value="1"/>
</dbReference>
<feature type="transmembrane region" description="Helical" evidence="2">
    <location>
        <begin position="378"/>
        <end position="402"/>
    </location>
</feature>
<evidence type="ECO:0000313" key="5">
    <source>
        <dbReference type="Proteomes" id="UP000039324"/>
    </source>
</evidence>
<dbReference type="Proteomes" id="UP000039324">
    <property type="component" value="Unassembled WGS sequence"/>
</dbReference>
<reference evidence="4 5" key="1">
    <citation type="submission" date="2015-02" db="EMBL/GenBank/DDBJ databases">
        <authorList>
            <person name="Chooi Y.-H."/>
        </authorList>
    </citation>
    <scope>NUCLEOTIDE SEQUENCE [LARGE SCALE GENOMIC DNA]</scope>
    <source>
        <strain evidence="4">E3</strain>
    </source>
</reference>
<dbReference type="InterPro" id="IPR036259">
    <property type="entry name" value="MFS_trans_sf"/>
</dbReference>
<dbReference type="InterPro" id="IPR020846">
    <property type="entry name" value="MFS_dom"/>
</dbReference>
<keyword evidence="5" id="KW-1185">Reference proteome</keyword>
<dbReference type="OrthoDB" id="541403at2759"/>
<evidence type="ECO:0000256" key="2">
    <source>
        <dbReference type="SAM" id="Phobius"/>
    </source>
</evidence>
<feature type="transmembrane region" description="Helical" evidence="2">
    <location>
        <begin position="80"/>
        <end position="100"/>
    </location>
</feature>
<dbReference type="PANTHER" id="PTHR23525:SF1">
    <property type="entry name" value="NODULIN-LIKE DOMAIN-CONTAINING PROTEIN"/>
    <property type="match status" value="1"/>
</dbReference>
<dbReference type="GO" id="GO:0016020">
    <property type="term" value="C:membrane"/>
    <property type="evidence" value="ECO:0007669"/>
    <property type="project" value="UniProtKB-SubCell"/>
</dbReference>
<feature type="transmembrane region" description="Helical" evidence="2">
    <location>
        <begin position="143"/>
        <end position="168"/>
    </location>
</feature>
<name>A0A0G4IZD3_PLABS</name>
<dbReference type="InterPro" id="IPR011701">
    <property type="entry name" value="MFS"/>
</dbReference>
<feature type="domain" description="Major facilitator superfamily (MFS) profile" evidence="3">
    <location>
        <begin position="244"/>
        <end position="448"/>
    </location>
</feature>
<dbReference type="EMBL" id="CDSF01000101">
    <property type="protein sequence ID" value="CEP00650.1"/>
    <property type="molecule type" value="Genomic_DNA"/>
</dbReference>
<protein>
    <recommendedName>
        <fullName evidence="3">Major facilitator superfamily (MFS) profile domain-containing protein</fullName>
    </recommendedName>
</protein>
<feature type="transmembrane region" description="Helical" evidence="2">
    <location>
        <begin position="239"/>
        <end position="261"/>
    </location>
</feature>
<keyword evidence="2" id="KW-0812">Transmembrane</keyword>
<gene>
    <name evidence="4" type="ORF">PBRA_001704</name>
</gene>